<dbReference type="AlphaFoldDB" id="A0AAE1MPT6"/>
<keyword evidence="1" id="KW-0472">Membrane</keyword>
<evidence type="ECO:0000313" key="2">
    <source>
        <dbReference type="EMBL" id="KAK4272200.1"/>
    </source>
</evidence>
<evidence type="ECO:0008006" key="4">
    <source>
        <dbReference type="Google" id="ProtNLM"/>
    </source>
</evidence>
<dbReference type="PANTHER" id="PTHR34781:SF10">
    <property type="entry name" value="PROTEIN, PUTATIVE-RELATED"/>
    <property type="match status" value="1"/>
</dbReference>
<feature type="transmembrane region" description="Helical" evidence="1">
    <location>
        <begin position="94"/>
        <end position="114"/>
    </location>
</feature>
<evidence type="ECO:0000313" key="3">
    <source>
        <dbReference type="Proteomes" id="UP001293593"/>
    </source>
</evidence>
<sequence length="138" mass="15189">MRTQVENEDDEHARVLYEIQSLIVHILKLPPLPLPFSTEYSHVADSSTLRHLCTTLLSSQVSPAAFASLFLGISLALMLFGTLAFVIGLVLLPWLFTLVFAFYTASVVSALSRLGRNVLCSAPMIEDIPCDCSDLFKS</sequence>
<comment type="caution">
    <text evidence="2">The sequence shown here is derived from an EMBL/GenBank/DDBJ whole genome shotgun (WGS) entry which is preliminary data.</text>
</comment>
<dbReference type="EMBL" id="JAWXYG010000005">
    <property type="protein sequence ID" value="KAK4272200.1"/>
    <property type="molecule type" value="Genomic_DNA"/>
</dbReference>
<reference evidence="2" key="1">
    <citation type="submission" date="2023-10" db="EMBL/GenBank/DDBJ databases">
        <title>Chromosome-level genome of the transformable northern wattle, Acacia crassicarpa.</title>
        <authorList>
            <person name="Massaro I."/>
            <person name="Sinha N.R."/>
            <person name="Poethig S."/>
            <person name="Leichty A.R."/>
        </authorList>
    </citation>
    <scope>NUCLEOTIDE SEQUENCE</scope>
    <source>
        <strain evidence="2">Acra3RX</strain>
        <tissue evidence="2">Leaf</tissue>
    </source>
</reference>
<proteinExistence type="predicted"/>
<dbReference type="PANTHER" id="PTHR34781">
    <property type="entry name" value="TRANSMEMBRANE PROTEIN"/>
    <property type="match status" value="1"/>
</dbReference>
<gene>
    <name evidence="2" type="ORF">QN277_020787</name>
</gene>
<keyword evidence="3" id="KW-1185">Reference proteome</keyword>
<keyword evidence="1" id="KW-0812">Transmembrane</keyword>
<accession>A0AAE1MPT6</accession>
<protein>
    <recommendedName>
        <fullName evidence="4">Transmembrane protein</fullName>
    </recommendedName>
</protein>
<name>A0AAE1MPT6_9FABA</name>
<dbReference type="Proteomes" id="UP001293593">
    <property type="component" value="Unassembled WGS sequence"/>
</dbReference>
<keyword evidence="1" id="KW-1133">Transmembrane helix</keyword>
<feature type="transmembrane region" description="Helical" evidence="1">
    <location>
        <begin position="64"/>
        <end position="88"/>
    </location>
</feature>
<evidence type="ECO:0000256" key="1">
    <source>
        <dbReference type="SAM" id="Phobius"/>
    </source>
</evidence>
<organism evidence="2 3">
    <name type="scientific">Acacia crassicarpa</name>
    <name type="common">northern wattle</name>
    <dbReference type="NCBI Taxonomy" id="499986"/>
    <lineage>
        <taxon>Eukaryota</taxon>
        <taxon>Viridiplantae</taxon>
        <taxon>Streptophyta</taxon>
        <taxon>Embryophyta</taxon>
        <taxon>Tracheophyta</taxon>
        <taxon>Spermatophyta</taxon>
        <taxon>Magnoliopsida</taxon>
        <taxon>eudicotyledons</taxon>
        <taxon>Gunneridae</taxon>
        <taxon>Pentapetalae</taxon>
        <taxon>rosids</taxon>
        <taxon>fabids</taxon>
        <taxon>Fabales</taxon>
        <taxon>Fabaceae</taxon>
        <taxon>Caesalpinioideae</taxon>
        <taxon>mimosoid clade</taxon>
        <taxon>Acacieae</taxon>
        <taxon>Acacia</taxon>
    </lineage>
</organism>